<evidence type="ECO:0000256" key="3">
    <source>
        <dbReference type="ARBA" id="ARBA00022614"/>
    </source>
</evidence>
<name>A0A9Q0H7L8_9MAGN</name>
<keyword evidence="4" id="KW-0677">Repeat</keyword>
<dbReference type="PROSITE" id="PS51450">
    <property type="entry name" value="LRR"/>
    <property type="match status" value="2"/>
</dbReference>
<dbReference type="FunFam" id="3.80.10.10:FF:000801">
    <property type="entry name" value="Outer arm dynein light chain 1"/>
    <property type="match status" value="1"/>
</dbReference>
<dbReference type="Pfam" id="PF12799">
    <property type="entry name" value="LRR_4"/>
    <property type="match status" value="1"/>
</dbReference>
<keyword evidence="6" id="KW-1185">Reference proteome</keyword>
<dbReference type="GO" id="GO:0005737">
    <property type="term" value="C:cytoplasm"/>
    <property type="evidence" value="ECO:0007669"/>
    <property type="project" value="UniProtKB-SubCell"/>
</dbReference>
<organism evidence="5 6">
    <name type="scientific">Protea cynaroides</name>
    <dbReference type="NCBI Taxonomy" id="273540"/>
    <lineage>
        <taxon>Eukaryota</taxon>
        <taxon>Viridiplantae</taxon>
        <taxon>Streptophyta</taxon>
        <taxon>Embryophyta</taxon>
        <taxon>Tracheophyta</taxon>
        <taxon>Spermatophyta</taxon>
        <taxon>Magnoliopsida</taxon>
        <taxon>Proteales</taxon>
        <taxon>Proteaceae</taxon>
        <taxon>Protea</taxon>
    </lineage>
</organism>
<dbReference type="InterPro" id="IPR032675">
    <property type="entry name" value="LRR_dom_sf"/>
</dbReference>
<dbReference type="InterPro" id="IPR025875">
    <property type="entry name" value="Leu-rich_rpt_4"/>
</dbReference>
<dbReference type="OrthoDB" id="7451790at2759"/>
<gene>
    <name evidence="5" type="ORF">NE237_019693</name>
</gene>
<keyword evidence="2" id="KW-0963">Cytoplasm</keyword>
<accession>A0A9Q0H7L8</accession>
<evidence type="ECO:0000313" key="5">
    <source>
        <dbReference type="EMBL" id="KAJ4959783.1"/>
    </source>
</evidence>
<dbReference type="EMBL" id="JAMYWD010000009">
    <property type="protein sequence ID" value="KAJ4959783.1"/>
    <property type="molecule type" value="Genomic_DNA"/>
</dbReference>
<dbReference type="PANTHER" id="PTHR15454:SF69">
    <property type="entry name" value="SERINE_THREONINE-PROTEIN KINASE 11-INTERACTING PROTEIN"/>
    <property type="match status" value="1"/>
</dbReference>
<evidence type="ECO:0000256" key="4">
    <source>
        <dbReference type="ARBA" id="ARBA00022737"/>
    </source>
</evidence>
<evidence type="ECO:0000313" key="6">
    <source>
        <dbReference type="Proteomes" id="UP001141806"/>
    </source>
</evidence>
<evidence type="ECO:0000256" key="1">
    <source>
        <dbReference type="ARBA" id="ARBA00004496"/>
    </source>
</evidence>
<proteinExistence type="predicted"/>
<dbReference type="AlphaFoldDB" id="A0A9Q0H7L8"/>
<reference evidence="5" key="1">
    <citation type="journal article" date="2023" name="Plant J.">
        <title>The genome of the king protea, Protea cynaroides.</title>
        <authorList>
            <person name="Chang J."/>
            <person name="Duong T.A."/>
            <person name="Schoeman C."/>
            <person name="Ma X."/>
            <person name="Roodt D."/>
            <person name="Barker N."/>
            <person name="Li Z."/>
            <person name="Van de Peer Y."/>
            <person name="Mizrachi E."/>
        </authorList>
    </citation>
    <scope>NUCLEOTIDE SEQUENCE</scope>
    <source>
        <tissue evidence="5">Young leaves</tissue>
    </source>
</reference>
<evidence type="ECO:0000256" key="2">
    <source>
        <dbReference type="ARBA" id="ARBA00022490"/>
    </source>
</evidence>
<dbReference type="Proteomes" id="UP001141806">
    <property type="component" value="Unassembled WGS sequence"/>
</dbReference>
<dbReference type="FunFam" id="3.80.10.10:FF:000502">
    <property type="entry name" value="Predicted protein"/>
    <property type="match status" value="1"/>
</dbReference>
<comment type="caution">
    <text evidence="5">The sequence shown here is derived from an EMBL/GenBank/DDBJ whole genome shotgun (WGS) entry which is preliminary data.</text>
</comment>
<dbReference type="Gene3D" id="3.80.10.10">
    <property type="entry name" value="Ribonuclease Inhibitor"/>
    <property type="match status" value="1"/>
</dbReference>
<dbReference type="PANTHER" id="PTHR15454">
    <property type="entry name" value="NISCHARIN RELATED"/>
    <property type="match status" value="1"/>
</dbReference>
<protein>
    <recommendedName>
        <fullName evidence="7">Serine/threonine-protein kinase 11-interacting protein</fullName>
    </recommendedName>
</protein>
<keyword evidence="3" id="KW-0433">Leucine-rich repeat</keyword>
<sequence length="1138" mass="128996">MAIVTGDRYLEYLVKFVEKQAHPLLEGTLILKLNPVGLHYIQSRLEALAELEGLLAGAPVDYLRAYISDLGDHRALEQVRRILRLLTSLKVVSVLPSPARDPTPLWLLPFGRLKVLELRGCDLSTSAARGLLELRLTLEKIICISSTDALRHLFASRIVDIKESPVWNRLTFVSCPCNDLVLMDESLQLLPVVETLDLSRNRFAKVDNLRKCSKLRHLDLGFNQLRTIASFVEVACPIVKLVLRNNALATLRGIENLKPLEGLDLSYNIISNFSEIEILASLPSLQNLWLEGNPICCAMWYRPQVFSFFSHPEKLKLDEKGIDTKEFWKMQIILTSRQKQPAGLGFYSPAKYDTDEEGGFNTKKKKISRLASIADEEQGSYICPQSTDQEIASSDSEIRSREENAISDSETEILDLKSRIGKQEFKQWIDHRMKNMKDRSKFIGQISSVDKENFMKNKKSHKHLGDCSKYVPNSVRASAVDHNTDMLESDNSFTDTSIDLYSRQYFDSVGEVASESPEDYYLKEGQLISKTRRMELKQVQLKGYSYEEVNSLPLDARDSLLPDRVIIQGDSKDRKVDFTSLTAIGEIMESHSSSGCPSSPPHYQEDILQRRHNLEEELMQLSAESYSVASSDSDTSCSRDDICDDDGQILNEDFSNRTMEDHLHIHFSTNDYYDKRHEDPRIRQNGRSWLGCHDDQASGIVKLLKQGYSNNVLADASCESCDESDHVMVQEADCLEKRKCKRKPKKRIVPLLEENYMLGNSKLRYQKLNGIPEVSNINVDSGSMIQTFGESYFQKAHEDKKWTCINSVETSLVNGSGKSIPRMECFSCLPDIDEVIKSYFHVNVADSTASEICLQCIHCDGILQLESGYQERKLALLLSSENKLYVLLMDFTSDESEPVSKVVGCHKLEDVKEVGVGIGLQILSIHFGTDSPYIFITRSIEKSRKLLCLLQVCDLSATSNKCSLRSLEQIQVGLFEKHVCRGHTMSIFLYSMLLLWHSNGEEESWLPRSLFVIEGYVLLCIEDLMQFSSLSADDVSRSSYLSLDLCCSVNDISDMVIEPQESRCITLTLDCVSPGSFSLADLDKEKRFATIRRDKLVTKSFTWKLKWFSEETIVEFVALLKAMHAATTLSPFPVRYVS</sequence>
<dbReference type="SUPFAM" id="SSF52058">
    <property type="entry name" value="L domain-like"/>
    <property type="match status" value="1"/>
</dbReference>
<dbReference type="InterPro" id="IPR001611">
    <property type="entry name" value="Leu-rich_rpt"/>
</dbReference>
<evidence type="ECO:0008006" key="7">
    <source>
        <dbReference type="Google" id="ProtNLM"/>
    </source>
</evidence>
<comment type="subcellular location">
    <subcellularLocation>
        <location evidence="1">Cytoplasm</location>
    </subcellularLocation>
</comment>